<accession>A0ABY5PDT5</accession>
<evidence type="ECO:0000256" key="6">
    <source>
        <dbReference type="ARBA" id="ARBA00022840"/>
    </source>
</evidence>
<feature type="compositionally biased region" description="Basic residues" evidence="9">
    <location>
        <begin position="364"/>
        <end position="374"/>
    </location>
</feature>
<feature type="region of interest" description="Disordered" evidence="9">
    <location>
        <begin position="302"/>
        <end position="325"/>
    </location>
</feature>
<proteinExistence type="predicted"/>
<feature type="transmembrane region" description="Helical" evidence="10">
    <location>
        <begin position="245"/>
        <end position="268"/>
    </location>
</feature>
<feature type="domain" description="ABC transporter" evidence="11">
    <location>
        <begin position="388"/>
        <end position="637"/>
    </location>
</feature>
<keyword evidence="7 10" id="KW-1133">Transmembrane helix</keyword>
<dbReference type="InterPro" id="IPR032823">
    <property type="entry name" value="BCA_ABC_TP_C"/>
</dbReference>
<dbReference type="InterPro" id="IPR043428">
    <property type="entry name" value="LivM-like"/>
</dbReference>
<dbReference type="EMBL" id="CP088295">
    <property type="protein sequence ID" value="UUY02849.1"/>
    <property type="molecule type" value="Genomic_DNA"/>
</dbReference>
<dbReference type="InterPro" id="IPR003593">
    <property type="entry name" value="AAA+_ATPase"/>
</dbReference>
<feature type="region of interest" description="Disordered" evidence="9">
    <location>
        <begin position="338"/>
        <end position="384"/>
    </location>
</feature>
<keyword evidence="4 10" id="KW-0812">Transmembrane</keyword>
<evidence type="ECO:0000256" key="8">
    <source>
        <dbReference type="ARBA" id="ARBA00023136"/>
    </source>
</evidence>
<protein>
    <submittedName>
        <fullName evidence="12">ATP-binding cassette domain-containing protein</fullName>
    </submittedName>
</protein>
<dbReference type="Gene3D" id="3.40.50.300">
    <property type="entry name" value="P-loop containing nucleotide triphosphate hydrolases"/>
    <property type="match status" value="1"/>
</dbReference>
<evidence type="ECO:0000256" key="2">
    <source>
        <dbReference type="ARBA" id="ARBA00022448"/>
    </source>
</evidence>
<dbReference type="InterPro" id="IPR051120">
    <property type="entry name" value="ABC_AA/LPS_Transport"/>
</dbReference>
<evidence type="ECO:0000256" key="9">
    <source>
        <dbReference type="SAM" id="MobiDB-lite"/>
    </source>
</evidence>
<dbReference type="SUPFAM" id="SSF52540">
    <property type="entry name" value="P-loop containing nucleoside triphosphate hydrolases"/>
    <property type="match status" value="1"/>
</dbReference>
<dbReference type="Pfam" id="PF12399">
    <property type="entry name" value="BCA_ABC_TP_C"/>
    <property type="match status" value="1"/>
</dbReference>
<sequence>MTSAMGNRNVKIAIFLAGLFVVAILPLFFNESSGFIDDCTLALAYICMALGLNIIVGFAGLLDLGYVAFFAIGAYTMGWFASGFYADADIHLFVGEFASSIPGIHVNFLIVLVIAAALTTLAGIIIGLPTLRLRGDYIAIVTLAFGEIIHRIAINGDEVKIAEGFPLTNGRQGITPVDKIDLPFLEPFTSLNLRPWYWVALALALFVLFVNFRLRDSRLGRAWIALREDEVAAISMGIPAVKTKLLAYGTGAAFGGMSGAFLASYLNTVNADQFAFSFSIFVLAMVILGGLGSIWGGGRGRGRADVHQLPPHPRRAQRRAEQGRARIRPLRAVVRHLRLPARDHDGPQTRRPDTGAAPPDGARTGHRRGRHRARPGGAMTDSSPDLILDARDVSKVFGGLTAVGGVDFAIPRGGIVSLIGPNGAGKTTFFNMLTGLYKPTTGAILFDGAPITGGRPDKIMARGIARTFQNIRLFGTMSARENVMVGEHARMRAGLFGSVLRTPRVRREERHVSDKAAEELAYVGLAANTFDQLAINLAYGDQRRVEIARALASDPKLLLLDEPTAGMNPQESDELTALMHRLRDERGLTILLIEHDMKVVMGVSEYITVLDHGEKIAEGLPDEVRADNRVIEAYLGKGAMHE</sequence>
<dbReference type="RefSeq" id="WP_353863371.1">
    <property type="nucleotide sequence ID" value="NZ_CP088295.1"/>
</dbReference>
<evidence type="ECO:0000256" key="7">
    <source>
        <dbReference type="ARBA" id="ARBA00022989"/>
    </source>
</evidence>
<keyword evidence="3" id="KW-1003">Cell membrane</keyword>
<organism evidence="12 13">
    <name type="scientific">Svornostia abyssi</name>
    <dbReference type="NCBI Taxonomy" id="2898438"/>
    <lineage>
        <taxon>Bacteria</taxon>
        <taxon>Bacillati</taxon>
        <taxon>Actinomycetota</taxon>
        <taxon>Thermoleophilia</taxon>
        <taxon>Solirubrobacterales</taxon>
        <taxon>Baekduiaceae</taxon>
        <taxon>Svornostia</taxon>
    </lineage>
</organism>
<dbReference type="Pfam" id="PF02653">
    <property type="entry name" value="BPD_transp_2"/>
    <property type="match status" value="1"/>
</dbReference>
<reference evidence="13" key="1">
    <citation type="submission" date="2021-11" db="EMBL/GenBank/DDBJ databases">
        <title>Cultivation dependent microbiological survey of springs from the worlds oldest radium mine currently devoted to the extraction of radon-saturated water.</title>
        <authorList>
            <person name="Kapinusova G."/>
            <person name="Smrhova T."/>
            <person name="Strejcek M."/>
            <person name="Suman J."/>
            <person name="Jani K."/>
            <person name="Pajer P."/>
            <person name="Uhlik O."/>
        </authorList>
    </citation>
    <scope>NUCLEOTIDE SEQUENCE [LARGE SCALE GENOMIC DNA]</scope>
    <source>
        <strain evidence="13">J379</strain>
    </source>
</reference>
<dbReference type="PROSITE" id="PS50893">
    <property type="entry name" value="ABC_TRANSPORTER_2"/>
    <property type="match status" value="1"/>
</dbReference>
<dbReference type="InterPro" id="IPR001851">
    <property type="entry name" value="ABC_transp_permease"/>
</dbReference>
<feature type="transmembrane region" description="Helical" evidence="10">
    <location>
        <begin position="66"/>
        <end position="86"/>
    </location>
</feature>
<dbReference type="InterPro" id="IPR027417">
    <property type="entry name" value="P-loop_NTPase"/>
</dbReference>
<name>A0ABY5PDT5_9ACTN</name>
<dbReference type="CDD" id="cd03219">
    <property type="entry name" value="ABC_Mj1267_LivG_branched"/>
    <property type="match status" value="1"/>
</dbReference>
<keyword evidence="5" id="KW-0547">Nucleotide-binding</keyword>
<dbReference type="PROSITE" id="PS00211">
    <property type="entry name" value="ABC_TRANSPORTER_1"/>
    <property type="match status" value="1"/>
</dbReference>
<feature type="transmembrane region" description="Helical" evidence="10">
    <location>
        <begin position="274"/>
        <end position="295"/>
    </location>
</feature>
<dbReference type="PANTHER" id="PTHR45772">
    <property type="entry name" value="CONSERVED COMPONENT OF ABC TRANSPORTER FOR NATURAL AMINO ACIDS-RELATED"/>
    <property type="match status" value="1"/>
</dbReference>
<dbReference type="Proteomes" id="UP001058860">
    <property type="component" value="Chromosome"/>
</dbReference>
<keyword evidence="13" id="KW-1185">Reference proteome</keyword>
<feature type="transmembrane region" description="Helical" evidence="10">
    <location>
        <begin position="41"/>
        <end position="59"/>
    </location>
</feature>
<dbReference type="SMART" id="SM00382">
    <property type="entry name" value="AAA"/>
    <property type="match status" value="1"/>
</dbReference>
<feature type="transmembrane region" description="Helical" evidence="10">
    <location>
        <begin position="196"/>
        <end position="214"/>
    </location>
</feature>
<evidence type="ECO:0000256" key="3">
    <source>
        <dbReference type="ARBA" id="ARBA00022475"/>
    </source>
</evidence>
<evidence type="ECO:0000259" key="11">
    <source>
        <dbReference type="PROSITE" id="PS50893"/>
    </source>
</evidence>
<gene>
    <name evidence="12" type="ORF">LRS13_19495</name>
</gene>
<evidence type="ECO:0000313" key="13">
    <source>
        <dbReference type="Proteomes" id="UP001058860"/>
    </source>
</evidence>
<evidence type="ECO:0000256" key="10">
    <source>
        <dbReference type="SAM" id="Phobius"/>
    </source>
</evidence>
<keyword evidence="6 12" id="KW-0067">ATP-binding</keyword>
<feature type="compositionally biased region" description="Basic and acidic residues" evidence="9">
    <location>
        <begin position="340"/>
        <end position="353"/>
    </location>
</feature>
<dbReference type="PANTHER" id="PTHR45772:SF7">
    <property type="entry name" value="AMINO ACID ABC TRANSPORTER ATP-BINDING PROTEIN"/>
    <property type="match status" value="1"/>
</dbReference>
<keyword evidence="2" id="KW-0813">Transport</keyword>
<feature type="transmembrane region" description="Helical" evidence="10">
    <location>
        <begin position="12"/>
        <end position="29"/>
    </location>
</feature>
<dbReference type="Pfam" id="PF00005">
    <property type="entry name" value="ABC_tran"/>
    <property type="match status" value="1"/>
</dbReference>
<keyword evidence="8 10" id="KW-0472">Membrane</keyword>
<evidence type="ECO:0000313" key="12">
    <source>
        <dbReference type="EMBL" id="UUY02849.1"/>
    </source>
</evidence>
<dbReference type="InterPro" id="IPR017871">
    <property type="entry name" value="ABC_transporter-like_CS"/>
</dbReference>
<dbReference type="CDD" id="cd06581">
    <property type="entry name" value="TM_PBP1_LivM_like"/>
    <property type="match status" value="1"/>
</dbReference>
<evidence type="ECO:0000256" key="4">
    <source>
        <dbReference type="ARBA" id="ARBA00022692"/>
    </source>
</evidence>
<evidence type="ECO:0000256" key="5">
    <source>
        <dbReference type="ARBA" id="ARBA00022741"/>
    </source>
</evidence>
<feature type="transmembrane region" description="Helical" evidence="10">
    <location>
        <begin position="106"/>
        <end position="128"/>
    </location>
</feature>
<comment type="subcellular location">
    <subcellularLocation>
        <location evidence="1">Cell membrane</location>
        <topology evidence="1">Multi-pass membrane protein</topology>
    </subcellularLocation>
</comment>
<dbReference type="GO" id="GO:0005524">
    <property type="term" value="F:ATP binding"/>
    <property type="evidence" value="ECO:0007669"/>
    <property type="project" value="UniProtKB-KW"/>
</dbReference>
<dbReference type="InterPro" id="IPR003439">
    <property type="entry name" value="ABC_transporter-like_ATP-bd"/>
</dbReference>
<evidence type="ECO:0000256" key="1">
    <source>
        <dbReference type="ARBA" id="ARBA00004651"/>
    </source>
</evidence>